<dbReference type="PROSITE" id="PS00018">
    <property type="entry name" value="EF_HAND_1"/>
    <property type="match status" value="1"/>
</dbReference>
<dbReference type="PROSITE" id="PS50222">
    <property type="entry name" value="EF_HAND_2"/>
    <property type="match status" value="1"/>
</dbReference>
<feature type="transmembrane region" description="Helical" evidence="1">
    <location>
        <begin position="173"/>
        <end position="193"/>
    </location>
</feature>
<protein>
    <recommendedName>
        <fullName evidence="2">EF-hand domain-containing protein</fullName>
    </recommendedName>
</protein>
<keyword evidence="1" id="KW-0472">Membrane</keyword>
<gene>
    <name evidence="3" type="ORF">CYMTET_49875</name>
</gene>
<evidence type="ECO:0000313" key="3">
    <source>
        <dbReference type="EMBL" id="KAK3240275.1"/>
    </source>
</evidence>
<organism evidence="3 4">
    <name type="scientific">Cymbomonas tetramitiformis</name>
    <dbReference type="NCBI Taxonomy" id="36881"/>
    <lineage>
        <taxon>Eukaryota</taxon>
        <taxon>Viridiplantae</taxon>
        <taxon>Chlorophyta</taxon>
        <taxon>Pyramimonadophyceae</taxon>
        <taxon>Pyramimonadales</taxon>
        <taxon>Pyramimonadaceae</taxon>
        <taxon>Cymbomonas</taxon>
    </lineage>
</organism>
<evidence type="ECO:0000313" key="4">
    <source>
        <dbReference type="Proteomes" id="UP001190700"/>
    </source>
</evidence>
<feature type="transmembrane region" description="Helical" evidence="1">
    <location>
        <begin position="239"/>
        <end position="263"/>
    </location>
</feature>
<dbReference type="PANTHER" id="PTHR11319:SF35">
    <property type="entry name" value="OUTER MEMBRANE PROTEIN PMPC-RELATED"/>
    <property type="match status" value="1"/>
</dbReference>
<dbReference type="InterPro" id="IPR002048">
    <property type="entry name" value="EF_hand_dom"/>
</dbReference>
<dbReference type="AlphaFoldDB" id="A0AAE0BQZ5"/>
<dbReference type="PANTHER" id="PTHR11319">
    <property type="entry name" value="G PROTEIN-COUPLED RECEPTOR-RELATED"/>
    <property type="match status" value="1"/>
</dbReference>
<name>A0AAE0BQZ5_9CHLO</name>
<comment type="caution">
    <text evidence="3">The sequence shown here is derived from an EMBL/GenBank/DDBJ whole genome shotgun (WGS) entry which is preliminary data.</text>
</comment>
<feature type="transmembrane region" description="Helical" evidence="1">
    <location>
        <begin position="306"/>
        <end position="332"/>
    </location>
</feature>
<evidence type="ECO:0000256" key="1">
    <source>
        <dbReference type="SAM" id="Phobius"/>
    </source>
</evidence>
<keyword evidence="1" id="KW-0812">Transmembrane</keyword>
<reference evidence="3 4" key="1">
    <citation type="journal article" date="2015" name="Genome Biol. Evol.">
        <title>Comparative Genomics of a Bacterivorous Green Alga Reveals Evolutionary Causalities and Consequences of Phago-Mixotrophic Mode of Nutrition.</title>
        <authorList>
            <person name="Burns J.A."/>
            <person name="Paasch A."/>
            <person name="Narechania A."/>
            <person name="Kim E."/>
        </authorList>
    </citation>
    <scope>NUCLEOTIDE SEQUENCE [LARGE SCALE GENOMIC DNA]</scope>
    <source>
        <strain evidence="3 4">PLY_AMNH</strain>
    </source>
</reference>
<feature type="transmembrane region" description="Helical" evidence="1">
    <location>
        <begin position="384"/>
        <end position="407"/>
    </location>
</feature>
<feature type="domain" description="EF-hand" evidence="2">
    <location>
        <begin position="464"/>
        <end position="499"/>
    </location>
</feature>
<feature type="transmembrane region" description="Helical" evidence="1">
    <location>
        <begin position="419"/>
        <end position="437"/>
    </location>
</feature>
<keyword evidence="4" id="KW-1185">Reference proteome</keyword>
<dbReference type="Proteomes" id="UP001190700">
    <property type="component" value="Unassembled WGS sequence"/>
</dbReference>
<sequence length="654" mass="74009">MQRYASSIQKCDVRMEPWVARGSMPNRRPGSAYPNQSYGSTRWLHVAQEFGYAPHGRYKCLPCSSPFHNNLRMIFSINISLVLICVTIQSNLKRSMDGGQPVHSLMIKVLINYFQTAVPVAGLFEWPEMVWELFLLQEKASDSSQESGDISGVFSVDCSLESTPGLARVYKKILVTLVIPIFHFGLITAFWVFKVWAWEQLTIKGNAGWLERFRKYLGNDEMTDLMDMQGKAKYLKNRIIVTAVIVLFFTWPSISSVILEIFACVEVDTGNVDPLPELYSQWSVAQGLYFSMDMQQKCYEGQHETWVLALGVPGIFLVALGIPAGTFALLYYNHADLSNFEFKSLFGFLYDGYEDQFFYFESVVMGRKLMILAIMYLLDSSEDVQALSMFTVVLFTLILHIWTLPWINNNIDKLEYRSHLVVTSTLLVGLFITTQALDEYLLLALVFIILVINCVFCINAGIFITAEMIILEIRRMDADGDGNVDTAEIEAYVDSVLPSFLGSFRDKVVKIINDMIETVEGLRKMKNKKKQGSNWDKVEVKKGMGVVLKCKEAAVEELVKVGATKFMKTLKKDPSLDGTADIFVDIPVQEVDMANAVPLCFKSASRAMEQTMQPAIEDSADSEGSEEWESLSERQHIRNCTEAAQPVFPRNFMC</sequence>
<keyword evidence="1" id="KW-1133">Transmembrane helix</keyword>
<proteinExistence type="predicted"/>
<dbReference type="GO" id="GO:0005509">
    <property type="term" value="F:calcium ion binding"/>
    <property type="evidence" value="ECO:0007669"/>
    <property type="project" value="InterPro"/>
</dbReference>
<dbReference type="InterPro" id="IPR018247">
    <property type="entry name" value="EF_Hand_1_Ca_BS"/>
</dbReference>
<accession>A0AAE0BQZ5</accession>
<feature type="transmembrane region" description="Helical" evidence="1">
    <location>
        <begin position="443"/>
        <end position="466"/>
    </location>
</feature>
<dbReference type="EMBL" id="LGRX02033689">
    <property type="protein sequence ID" value="KAK3240275.1"/>
    <property type="molecule type" value="Genomic_DNA"/>
</dbReference>
<evidence type="ECO:0000259" key="2">
    <source>
        <dbReference type="PROSITE" id="PS50222"/>
    </source>
</evidence>